<name>A0AA36G9I2_9BILA</name>
<comment type="subcellular location">
    <subcellularLocation>
        <location evidence="1">Cytoplasm</location>
        <location evidence="1">Cytosol</location>
    </subcellularLocation>
</comment>
<dbReference type="Gene3D" id="1.25.40.10">
    <property type="entry name" value="Tetratricopeptide repeat domain"/>
    <property type="match status" value="1"/>
</dbReference>
<feature type="non-terminal residue" evidence="6">
    <location>
        <position position="1"/>
    </location>
</feature>
<dbReference type="FunFam" id="1.25.40.10:FF:000060">
    <property type="entry name" value="Golgi to ER traffic protein 4 homolog"/>
    <property type="match status" value="1"/>
</dbReference>
<dbReference type="GO" id="GO:0045048">
    <property type="term" value="P:protein insertion into ER membrane"/>
    <property type="evidence" value="ECO:0007669"/>
    <property type="project" value="InterPro"/>
</dbReference>
<accession>A0AA36G9I2</accession>
<dbReference type="AlphaFoldDB" id="A0AA36G9I2"/>
<comment type="caution">
    <text evidence="6">The sequence shown here is derived from an EMBL/GenBank/DDBJ whole genome shotgun (WGS) entry which is preliminary data.</text>
</comment>
<comment type="similarity">
    <text evidence="2">Belongs to the GET4 family.</text>
</comment>
<gene>
    <name evidence="6" type="ORF">MSPICULIGERA_LOCUS22242</name>
</gene>
<keyword evidence="3" id="KW-0813">Transport</keyword>
<evidence type="ECO:0000256" key="3">
    <source>
        <dbReference type="ARBA" id="ARBA00022448"/>
    </source>
</evidence>
<keyword evidence="4" id="KW-0963">Cytoplasm</keyword>
<dbReference type="InterPro" id="IPR011990">
    <property type="entry name" value="TPR-like_helical_dom_sf"/>
</dbReference>
<feature type="compositionally biased region" description="Acidic residues" evidence="5">
    <location>
        <begin position="313"/>
        <end position="330"/>
    </location>
</feature>
<evidence type="ECO:0000256" key="1">
    <source>
        <dbReference type="ARBA" id="ARBA00004514"/>
    </source>
</evidence>
<dbReference type="PANTHER" id="PTHR12875:SF0">
    <property type="entry name" value="GOLGI TO ER TRAFFIC PROTEIN 4 HOMOLOG"/>
    <property type="match status" value="1"/>
</dbReference>
<feature type="region of interest" description="Disordered" evidence="5">
    <location>
        <begin position="302"/>
        <end position="360"/>
    </location>
</feature>
<dbReference type="InterPro" id="IPR007317">
    <property type="entry name" value="GET4"/>
</dbReference>
<dbReference type="Proteomes" id="UP001177023">
    <property type="component" value="Unassembled WGS sequence"/>
</dbReference>
<evidence type="ECO:0000256" key="2">
    <source>
        <dbReference type="ARBA" id="ARBA00005351"/>
    </source>
</evidence>
<protein>
    <submittedName>
        <fullName evidence="6">Uncharacterized protein</fullName>
    </submittedName>
</protein>
<evidence type="ECO:0000256" key="5">
    <source>
        <dbReference type="SAM" id="MobiDB-lite"/>
    </source>
</evidence>
<reference evidence="6" key="1">
    <citation type="submission" date="2023-06" db="EMBL/GenBank/DDBJ databases">
        <authorList>
            <person name="Delattre M."/>
        </authorList>
    </citation>
    <scope>NUCLEOTIDE SEQUENCE</scope>
    <source>
        <strain evidence="6">AF72</strain>
    </source>
</reference>
<proteinExistence type="inferred from homology"/>
<dbReference type="GO" id="GO:0071818">
    <property type="term" value="C:BAT3 complex"/>
    <property type="evidence" value="ECO:0007669"/>
    <property type="project" value="TreeGrafter"/>
</dbReference>
<dbReference type="Pfam" id="PF04190">
    <property type="entry name" value="GET4"/>
    <property type="match status" value="1"/>
</dbReference>
<dbReference type="PANTHER" id="PTHR12875">
    <property type="entry name" value="GOLGI TO ER TRAFFIC PROTEIN 4 HOMOLOG"/>
    <property type="match status" value="1"/>
</dbReference>
<organism evidence="6 7">
    <name type="scientific">Mesorhabditis spiculigera</name>
    <dbReference type="NCBI Taxonomy" id="96644"/>
    <lineage>
        <taxon>Eukaryota</taxon>
        <taxon>Metazoa</taxon>
        <taxon>Ecdysozoa</taxon>
        <taxon>Nematoda</taxon>
        <taxon>Chromadorea</taxon>
        <taxon>Rhabditida</taxon>
        <taxon>Rhabditina</taxon>
        <taxon>Rhabditomorpha</taxon>
        <taxon>Rhabditoidea</taxon>
        <taxon>Rhabditidae</taxon>
        <taxon>Mesorhabditinae</taxon>
        <taxon>Mesorhabditis</taxon>
    </lineage>
</organism>
<evidence type="ECO:0000313" key="6">
    <source>
        <dbReference type="EMBL" id="CAJ0584180.1"/>
    </source>
</evidence>
<evidence type="ECO:0000256" key="4">
    <source>
        <dbReference type="ARBA" id="ARBA00022490"/>
    </source>
</evidence>
<dbReference type="EMBL" id="CATQJA010002687">
    <property type="protein sequence ID" value="CAJ0584180.1"/>
    <property type="molecule type" value="Genomic_DNA"/>
</dbReference>
<sequence>MASRLETKIQDSLARGEYYEAHQIYRTIYNRENAAKKFDSVLALLERGINNMLEVKQFGSALDLAELYADTLQASKAPPTDATIAKISKIYSQLPRNSTDSERPSSEDRRTRFVSKLITWSQNVATTKRETKRGLAKLHAGLAAVLRHENSLEEARKHYMLADQPLELAEVIVDMQQLDDSPHEVDLFPALVAFQLICLRRVEVAGKFLSNYCRLHPKIVTEAQPYPLPLLNYVALLIQAIPKHNQSHFALLFEKYETQIVLEPAFRGLIDKIGQMYFGLPPPRAAGAGGLFGNMFQGLLGGGANQPKKDDSASEDEYAGGEPMDEDAATEEDKPRSANQAPSSAPPPRGSTMQDMDELD</sequence>
<keyword evidence="7" id="KW-1185">Reference proteome</keyword>
<evidence type="ECO:0000313" key="7">
    <source>
        <dbReference type="Proteomes" id="UP001177023"/>
    </source>
</evidence>